<organism evidence="2 3">
    <name type="scientific">Nitratifractor salsuginis (strain DSM 16511 / JCM 12458 / E9I37-1)</name>
    <dbReference type="NCBI Taxonomy" id="749222"/>
    <lineage>
        <taxon>Bacteria</taxon>
        <taxon>Pseudomonadati</taxon>
        <taxon>Campylobacterota</taxon>
        <taxon>Epsilonproteobacteria</taxon>
        <taxon>Campylobacterales</taxon>
        <taxon>Sulfurovaceae</taxon>
        <taxon>Nitratifractor</taxon>
    </lineage>
</organism>
<reference evidence="2 3" key="1">
    <citation type="journal article" date="2011" name="Stand. Genomic Sci.">
        <title>Complete genome sequence of Nitratifractor salsuginis type strain (E9I37-1).</title>
        <authorList>
            <person name="Anderson I."/>
            <person name="Sikorski J."/>
            <person name="Zeytun A."/>
            <person name="Nolan M."/>
            <person name="Lapidus A."/>
            <person name="Lucas S."/>
            <person name="Hammon N."/>
            <person name="Deshpande S."/>
            <person name="Cheng J.F."/>
            <person name="Tapia R."/>
            <person name="Han C."/>
            <person name="Goodwin L."/>
            <person name="Pitluck S."/>
            <person name="Liolios K."/>
            <person name="Pagani I."/>
            <person name="Ivanova N."/>
            <person name="Huntemann M."/>
            <person name="Mavromatis K."/>
            <person name="Ovchinikova G."/>
            <person name="Pati A."/>
            <person name="Chen A."/>
            <person name="Palaniappan K."/>
            <person name="Land M."/>
            <person name="Hauser L."/>
            <person name="Brambilla E.M."/>
            <person name="Ngatchou-Djao O.D."/>
            <person name="Rohde M."/>
            <person name="Tindall B.J."/>
            <person name="Goker M."/>
            <person name="Detter J.C."/>
            <person name="Woyke T."/>
            <person name="Bristow J."/>
            <person name="Eisen J.A."/>
            <person name="Markowitz V."/>
            <person name="Hugenholtz P."/>
            <person name="Klenk H.P."/>
            <person name="Kyrpides N.C."/>
        </authorList>
    </citation>
    <scope>NUCLEOTIDE SEQUENCE [LARGE SCALE GENOMIC DNA]</scope>
    <source>
        <strain evidence="3">DSM 16511 / JCM 12458 / E9I37-1</strain>
    </source>
</reference>
<dbReference type="AlphaFoldDB" id="E6WYI6"/>
<dbReference type="HOGENOM" id="CLU_3273434_0_0_7"/>
<dbReference type="RefSeq" id="WP_013554189.1">
    <property type="nucleotide sequence ID" value="NC_014935.1"/>
</dbReference>
<dbReference type="EMBL" id="CP002452">
    <property type="protein sequence ID" value="ADV46498.1"/>
    <property type="molecule type" value="Genomic_DNA"/>
</dbReference>
<feature type="transmembrane region" description="Helical" evidence="1">
    <location>
        <begin position="16"/>
        <end position="36"/>
    </location>
</feature>
<keyword evidence="3" id="KW-1185">Reference proteome</keyword>
<dbReference type="KEGG" id="nsa:Nitsa_1245"/>
<reference evidence="3" key="2">
    <citation type="submission" date="2011-01" db="EMBL/GenBank/DDBJ databases">
        <title>The complete genome of Nitratifractor salsuginis DSM 16511.</title>
        <authorList>
            <consortium name="US DOE Joint Genome Institute (JGI-PGF)"/>
            <person name="Lucas S."/>
            <person name="Copeland A."/>
            <person name="Lapidus A."/>
            <person name="Bruce D."/>
            <person name="Goodwin L."/>
            <person name="Pitluck S."/>
            <person name="Kyrpides N."/>
            <person name="Mavromatis K."/>
            <person name="Ivanova N."/>
            <person name="Mikhailova N."/>
            <person name="Zeytun A."/>
            <person name="Detter J.C."/>
            <person name="Tapia R."/>
            <person name="Han C."/>
            <person name="Land M."/>
            <person name="Hauser L."/>
            <person name="Markowitz V."/>
            <person name="Cheng J.-F."/>
            <person name="Hugenholtz P."/>
            <person name="Woyke T."/>
            <person name="Wu D."/>
            <person name="Tindall B."/>
            <person name="Schuetze A."/>
            <person name="Brambilla E."/>
            <person name="Klenk H.-P."/>
            <person name="Eisen J.A."/>
        </authorList>
    </citation>
    <scope>NUCLEOTIDE SEQUENCE [LARGE SCALE GENOMIC DNA]</scope>
    <source>
        <strain evidence="3">DSM 16511 / JCM 12458 / E9I37-1</strain>
    </source>
</reference>
<sequence>MEKISELLKVDLSDPINLIPLILIATIVIYAIAIFADQPPE</sequence>
<keyword evidence="1" id="KW-1133">Transmembrane helix</keyword>
<gene>
    <name evidence="2" type="ordered locus">Nitsa_1245</name>
</gene>
<protein>
    <submittedName>
        <fullName evidence="2">Uncharacterized protein</fullName>
    </submittedName>
</protein>
<name>E6WYI6_NITSE</name>
<evidence type="ECO:0000313" key="2">
    <source>
        <dbReference type="EMBL" id="ADV46498.1"/>
    </source>
</evidence>
<evidence type="ECO:0000256" key="1">
    <source>
        <dbReference type="SAM" id="Phobius"/>
    </source>
</evidence>
<keyword evidence="1" id="KW-0812">Transmembrane</keyword>
<proteinExistence type="predicted"/>
<dbReference type="Proteomes" id="UP000008633">
    <property type="component" value="Chromosome"/>
</dbReference>
<keyword evidence="1" id="KW-0472">Membrane</keyword>
<evidence type="ECO:0000313" key="3">
    <source>
        <dbReference type="Proteomes" id="UP000008633"/>
    </source>
</evidence>
<dbReference type="STRING" id="749222.Nitsa_1245"/>
<accession>E6WYI6</accession>